<dbReference type="Gene3D" id="1.20.5.1930">
    <property type="match status" value="1"/>
</dbReference>
<dbReference type="InterPro" id="IPR050482">
    <property type="entry name" value="Sensor_HK_TwoCompSys"/>
</dbReference>
<dbReference type="CDD" id="cd16917">
    <property type="entry name" value="HATPase_UhpB-NarQ-NarX-like"/>
    <property type="match status" value="1"/>
</dbReference>
<proteinExistence type="predicted"/>
<dbReference type="GO" id="GO:0000155">
    <property type="term" value="F:phosphorelay sensor kinase activity"/>
    <property type="evidence" value="ECO:0007669"/>
    <property type="project" value="InterPro"/>
</dbReference>
<name>A0A1M4X4K8_9BACL</name>
<keyword evidence="8" id="KW-0902">Two-component regulatory system</keyword>
<evidence type="ECO:0000256" key="9">
    <source>
        <dbReference type="SAM" id="Phobius"/>
    </source>
</evidence>
<feature type="transmembrane region" description="Helical" evidence="9">
    <location>
        <begin position="55"/>
        <end position="76"/>
    </location>
</feature>
<dbReference type="Proteomes" id="UP000184476">
    <property type="component" value="Unassembled WGS sequence"/>
</dbReference>
<dbReference type="AlphaFoldDB" id="A0A1M4X4K8"/>
<dbReference type="EMBL" id="FQVL01000004">
    <property type="protein sequence ID" value="SHE88132.1"/>
    <property type="molecule type" value="Genomic_DNA"/>
</dbReference>
<dbReference type="OrthoDB" id="199946at2"/>
<keyword evidence="9" id="KW-0472">Membrane</keyword>
<evidence type="ECO:0000256" key="5">
    <source>
        <dbReference type="ARBA" id="ARBA00022741"/>
    </source>
</evidence>
<keyword evidence="4" id="KW-0808">Transferase</keyword>
<dbReference type="RefSeq" id="WP_073154502.1">
    <property type="nucleotide sequence ID" value="NZ_FQVL01000004.1"/>
</dbReference>
<sequence length="367" mass="42421">MIAERITLKGIILIFIILHTIQVSLQDLPKIILALLIMICINLGIEIVKDRRWKLTLLIVSTVVSFVLSQNVYQWLILFIPIHICEYIFEYIKQKWVQLIILIAPFFFISTRQEQFIFGLILIFSLIIFQMRKQYEEHLLKHETINDQLRHESQVLKKQLILSNQYLKQSEYTIKLEERNRLSQMIHDQVGHAIAGSLIQLKAMKMLKDSDQEKATELLQNAIHILSEGLDTIRATLKNIKPKTEQLGIHQIRLMLDKFSSTFPLQNSFHFQGNIEKISAIHWKIIYENLVECLTNTMKYSKATTVSVKIHVLNKLIKIEMKDNGVGVSKVKKGLGIQGMEERAAKVHGTIIVDGSHGFSVTMLFPL</sequence>
<dbReference type="GO" id="GO:0005524">
    <property type="term" value="F:ATP binding"/>
    <property type="evidence" value="ECO:0007669"/>
    <property type="project" value="UniProtKB-KW"/>
</dbReference>
<feature type="transmembrane region" description="Helical" evidence="9">
    <location>
        <begin position="7"/>
        <end position="25"/>
    </location>
</feature>
<feature type="transmembrane region" description="Helical" evidence="9">
    <location>
        <begin position="96"/>
        <end position="129"/>
    </location>
</feature>
<keyword evidence="7" id="KW-0067">ATP-binding</keyword>
<dbReference type="Pfam" id="PF07730">
    <property type="entry name" value="HisKA_3"/>
    <property type="match status" value="1"/>
</dbReference>
<evidence type="ECO:0000256" key="2">
    <source>
        <dbReference type="ARBA" id="ARBA00012438"/>
    </source>
</evidence>
<evidence type="ECO:0000256" key="8">
    <source>
        <dbReference type="ARBA" id="ARBA00023012"/>
    </source>
</evidence>
<feature type="transmembrane region" description="Helical" evidence="9">
    <location>
        <begin position="31"/>
        <end position="48"/>
    </location>
</feature>
<dbReference type="GO" id="GO:0046983">
    <property type="term" value="F:protein dimerization activity"/>
    <property type="evidence" value="ECO:0007669"/>
    <property type="project" value="InterPro"/>
</dbReference>
<organism evidence="11 12">
    <name type="scientific">Seinonella peptonophila</name>
    <dbReference type="NCBI Taxonomy" id="112248"/>
    <lineage>
        <taxon>Bacteria</taxon>
        <taxon>Bacillati</taxon>
        <taxon>Bacillota</taxon>
        <taxon>Bacilli</taxon>
        <taxon>Bacillales</taxon>
        <taxon>Thermoactinomycetaceae</taxon>
        <taxon>Seinonella</taxon>
    </lineage>
</organism>
<keyword evidence="9" id="KW-0812">Transmembrane</keyword>
<dbReference type="Gene3D" id="3.30.565.10">
    <property type="entry name" value="Histidine kinase-like ATPase, C-terminal domain"/>
    <property type="match status" value="1"/>
</dbReference>
<comment type="catalytic activity">
    <reaction evidence="1">
        <text>ATP + protein L-histidine = ADP + protein N-phospho-L-histidine.</text>
        <dbReference type="EC" id="2.7.13.3"/>
    </reaction>
</comment>
<accession>A0A1M4X4K8</accession>
<dbReference type="SUPFAM" id="SSF55874">
    <property type="entry name" value="ATPase domain of HSP90 chaperone/DNA topoisomerase II/histidine kinase"/>
    <property type="match status" value="1"/>
</dbReference>
<keyword evidence="6" id="KW-0418">Kinase</keyword>
<feature type="domain" description="Signal transduction histidine kinase subgroup 3 dimerisation and phosphoacceptor" evidence="10">
    <location>
        <begin position="178"/>
        <end position="244"/>
    </location>
</feature>
<evidence type="ECO:0000313" key="11">
    <source>
        <dbReference type="EMBL" id="SHE88132.1"/>
    </source>
</evidence>
<evidence type="ECO:0000256" key="4">
    <source>
        <dbReference type="ARBA" id="ARBA00022679"/>
    </source>
</evidence>
<reference evidence="11 12" key="1">
    <citation type="submission" date="2016-11" db="EMBL/GenBank/DDBJ databases">
        <authorList>
            <person name="Jaros S."/>
            <person name="Januszkiewicz K."/>
            <person name="Wedrychowicz H."/>
        </authorList>
    </citation>
    <scope>NUCLEOTIDE SEQUENCE [LARGE SCALE GENOMIC DNA]</scope>
    <source>
        <strain evidence="11 12">DSM 44666</strain>
    </source>
</reference>
<keyword evidence="12" id="KW-1185">Reference proteome</keyword>
<dbReference type="GO" id="GO:0016020">
    <property type="term" value="C:membrane"/>
    <property type="evidence" value="ECO:0007669"/>
    <property type="project" value="InterPro"/>
</dbReference>
<dbReference type="EC" id="2.7.13.3" evidence="2"/>
<gene>
    <name evidence="11" type="ORF">SAMN05444392_104108</name>
</gene>
<evidence type="ECO:0000256" key="1">
    <source>
        <dbReference type="ARBA" id="ARBA00000085"/>
    </source>
</evidence>
<protein>
    <recommendedName>
        <fullName evidence="2">histidine kinase</fullName>
        <ecNumber evidence="2">2.7.13.3</ecNumber>
    </recommendedName>
</protein>
<dbReference type="PANTHER" id="PTHR24421:SF10">
    <property type="entry name" value="NITRATE_NITRITE SENSOR PROTEIN NARQ"/>
    <property type="match status" value="1"/>
</dbReference>
<dbReference type="STRING" id="112248.SAMN05444392_104108"/>
<keyword evidence="3" id="KW-0597">Phosphoprotein</keyword>
<evidence type="ECO:0000313" key="12">
    <source>
        <dbReference type="Proteomes" id="UP000184476"/>
    </source>
</evidence>
<evidence type="ECO:0000256" key="7">
    <source>
        <dbReference type="ARBA" id="ARBA00022840"/>
    </source>
</evidence>
<keyword evidence="9" id="KW-1133">Transmembrane helix</keyword>
<dbReference type="InterPro" id="IPR036890">
    <property type="entry name" value="HATPase_C_sf"/>
</dbReference>
<evidence type="ECO:0000256" key="3">
    <source>
        <dbReference type="ARBA" id="ARBA00022553"/>
    </source>
</evidence>
<keyword evidence="5" id="KW-0547">Nucleotide-binding</keyword>
<evidence type="ECO:0000259" key="10">
    <source>
        <dbReference type="Pfam" id="PF07730"/>
    </source>
</evidence>
<dbReference type="PANTHER" id="PTHR24421">
    <property type="entry name" value="NITRATE/NITRITE SENSOR PROTEIN NARX-RELATED"/>
    <property type="match status" value="1"/>
</dbReference>
<evidence type="ECO:0000256" key="6">
    <source>
        <dbReference type="ARBA" id="ARBA00022777"/>
    </source>
</evidence>
<dbReference type="InterPro" id="IPR011712">
    <property type="entry name" value="Sig_transdc_His_kin_sub3_dim/P"/>
</dbReference>